<reference evidence="1 2" key="1">
    <citation type="submission" date="2019-02" db="EMBL/GenBank/DDBJ databases">
        <title>Deep-cultivation of Planctomycetes and their phenomic and genomic characterization uncovers novel biology.</title>
        <authorList>
            <person name="Wiegand S."/>
            <person name="Jogler M."/>
            <person name="Boedeker C."/>
            <person name="Pinto D."/>
            <person name="Vollmers J."/>
            <person name="Rivas-Marin E."/>
            <person name="Kohn T."/>
            <person name="Peeters S.H."/>
            <person name="Heuer A."/>
            <person name="Rast P."/>
            <person name="Oberbeckmann S."/>
            <person name="Bunk B."/>
            <person name="Jeske O."/>
            <person name="Meyerdierks A."/>
            <person name="Storesund J.E."/>
            <person name="Kallscheuer N."/>
            <person name="Luecker S."/>
            <person name="Lage O.M."/>
            <person name="Pohl T."/>
            <person name="Merkel B.J."/>
            <person name="Hornburger P."/>
            <person name="Mueller R.-W."/>
            <person name="Bruemmer F."/>
            <person name="Labrenz M."/>
            <person name="Spormann A.M."/>
            <person name="Op den Camp H."/>
            <person name="Overmann J."/>
            <person name="Amann R."/>
            <person name="Jetten M.S.M."/>
            <person name="Mascher T."/>
            <person name="Medema M.H."/>
            <person name="Devos D.P."/>
            <person name="Kaster A.-K."/>
            <person name="Ovreas L."/>
            <person name="Rohde M."/>
            <person name="Galperin M.Y."/>
            <person name="Jogler C."/>
        </authorList>
    </citation>
    <scope>NUCLEOTIDE SEQUENCE [LARGE SCALE GENOMIC DNA]</scope>
    <source>
        <strain evidence="1 2">HG66A1</strain>
    </source>
</reference>
<organism evidence="1 2">
    <name type="scientific">Gimesia chilikensis</name>
    <dbReference type="NCBI Taxonomy" id="2605989"/>
    <lineage>
        <taxon>Bacteria</taxon>
        <taxon>Pseudomonadati</taxon>
        <taxon>Planctomycetota</taxon>
        <taxon>Planctomycetia</taxon>
        <taxon>Planctomycetales</taxon>
        <taxon>Planctomycetaceae</taxon>
        <taxon>Gimesia</taxon>
    </lineage>
</organism>
<dbReference type="Proteomes" id="UP000320421">
    <property type="component" value="Chromosome"/>
</dbReference>
<keyword evidence="2" id="KW-1185">Reference proteome</keyword>
<sequence>MVDESESYCAGFGAATEHWGGFGLFQDEKIGSF</sequence>
<proteinExistence type="predicted"/>
<name>A0A517PMN5_9PLAN</name>
<gene>
    <name evidence="1" type="ORF">HG66A1_24290</name>
</gene>
<accession>A0A517PMN5</accession>
<dbReference type="EMBL" id="CP036266">
    <property type="protein sequence ID" value="QDT20641.1"/>
    <property type="molecule type" value="Genomic_DNA"/>
</dbReference>
<evidence type="ECO:0000313" key="1">
    <source>
        <dbReference type="EMBL" id="QDT20641.1"/>
    </source>
</evidence>
<evidence type="ECO:0000313" key="2">
    <source>
        <dbReference type="Proteomes" id="UP000320421"/>
    </source>
</evidence>
<protein>
    <submittedName>
        <fullName evidence="1">Uncharacterized protein</fullName>
    </submittedName>
</protein>
<dbReference type="AlphaFoldDB" id="A0A517PMN5"/>